<feature type="compositionally biased region" description="Low complexity" evidence="5">
    <location>
        <begin position="851"/>
        <end position="867"/>
    </location>
</feature>
<dbReference type="SMART" id="SM00325">
    <property type="entry name" value="RhoGEF"/>
    <property type="match status" value="1"/>
</dbReference>
<evidence type="ECO:0000256" key="5">
    <source>
        <dbReference type="SAM" id="MobiDB-lite"/>
    </source>
</evidence>
<dbReference type="PANTHER" id="PTHR46006:SF6">
    <property type="entry name" value="INTERSECTIN-2 ISOFORM X1"/>
    <property type="match status" value="1"/>
</dbReference>
<comment type="subcellular location">
    <subcellularLocation>
        <location evidence="1">Cytoplasm</location>
    </subcellularLocation>
</comment>
<evidence type="ECO:0000256" key="4">
    <source>
        <dbReference type="PROSITE-ProRule" id="PRU00192"/>
    </source>
</evidence>
<feature type="compositionally biased region" description="Polar residues" evidence="5">
    <location>
        <begin position="1411"/>
        <end position="1420"/>
    </location>
</feature>
<evidence type="ECO:0000256" key="3">
    <source>
        <dbReference type="ARBA" id="ARBA00022490"/>
    </source>
</evidence>
<feature type="domain" description="EF-hand" evidence="10">
    <location>
        <begin position="266"/>
        <end position="301"/>
    </location>
</feature>
<feature type="region of interest" description="Disordered" evidence="5">
    <location>
        <begin position="1"/>
        <end position="106"/>
    </location>
</feature>
<feature type="compositionally biased region" description="Pro residues" evidence="5">
    <location>
        <begin position="750"/>
        <end position="762"/>
    </location>
</feature>
<feature type="compositionally biased region" description="Basic and acidic residues" evidence="5">
    <location>
        <begin position="1358"/>
        <end position="1373"/>
    </location>
</feature>
<feature type="compositionally biased region" description="Basic residues" evidence="5">
    <location>
        <begin position="1392"/>
        <end position="1403"/>
    </location>
</feature>
<dbReference type="Pfam" id="PF00621">
    <property type="entry name" value="RhoGEF"/>
    <property type="match status" value="1"/>
</dbReference>
<proteinExistence type="predicted"/>
<evidence type="ECO:0000259" key="10">
    <source>
        <dbReference type="PROSITE" id="PS50222"/>
    </source>
</evidence>
<feature type="compositionally biased region" description="Basic and acidic residues" evidence="5">
    <location>
        <begin position="552"/>
        <end position="577"/>
    </location>
</feature>
<feature type="compositionally biased region" description="Pro residues" evidence="5">
    <location>
        <begin position="912"/>
        <end position="932"/>
    </location>
</feature>
<dbReference type="GO" id="GO:0005085">
    <property type="term" value="F:guanyl-nucleotide exchange factor activity"/>
    <property type="evidence" value="ECO:0007669"/>
    <property type="project" value="InterPro"/>
</dbReference>
<evidence type="ECO:0000259" key="6">
    <source>
        <dbReference type="PROSITE" id="PS50002"/>
    </source>
</evidence>
<dbReference type="SMART" id="SM00027">
    <property type="entry name" value="EH"/>
    <property type="match status" value="1"/>
</dbReference>
<evidence type="ECO:0000256" key="2">
    <source>
        <dbReference type="ARBA" id="ARBA00022443"/>
    </source>
</evidence>
<dbReference type="Gene3D" id="2.30.30.40">
    <property type="entry name" value="SH3 Domains"/>
    <property type="match status" value="2"/>
</dbReference>
<dbReference type="SUPFAM" id="SSF47473">
    <property type="entry name" value="EF-hand"/>
    <property type="match status" value="1"/>
</dbReference>
<organism evidence="11 12">
    <name type="scientific">Armillaria gallica</name>
    <name type="common">Bulbous honey fungus</name>
    <name type="synonym">Armillaria bulbosa</name>
    <dbReference type="NCBI Taxonomy" id="47427"/>
    <lineage>
        <taxon>Eukaryota</taxon>
        <taxon>Fungi</taxon>
        <taxon>Dikarya</taxon>
        <taxon>Basidiomycota</taxon>
        <taxon>Agaricomycotina</taxon>
        <taxon>Agaricomycetes</taxon>
        <taxon>Agaricomycetidae</taxon>
        <taxon>Agaricales</taxon>
        <taxon>Marasmiineae</taxon>
        <taxon>Physalacriaceae</taxon>
        <taxon>Armillaria</taxon>
    </lineage>
</organism>
<feature type="region of interest" description="Disordered" evidence="5">
    <location>
        <begin position="1058"/>
        <end position="1119"/>
    </location>
</feature>
<reference evidence="12" key="1">
    <citation type="journal article" date="2017" name="Nat. Ecol. Evol.">
        <title>Genome expansion and lineage-specific genetic innovations in the forest pathogenic fungi Armillaria.</title>
        <authorList>
            <person name="Sipos G."/>
            <person name="Prasanna A.N."/>
            <person name="Walter M.C."/>
            <person name="O'Connor E."/>
            <person name="Balint B."/>
            <person name="Krizsan K."/>
            <person name="Kiss B."/>
            <person name="Hess J."/>
            <person name="Varga T."/>
            <person name="Slot J."/>
            <person name="Riley R."/>
            <person name="Boka B."/>
            <person name="Rigling D."/>
            <person name="Barry K."/>
            <person name="Lee J."/>
            <person name="Mihaltcheva S."/>
            <person name="LaButti K."/>
            <person name="Lipzen A."/>
            <person name="Waldron R."/>
            <person name="Moloney N.M."/>
            <person name="Sperisen C."/>
            <person name="Kredics L."/>
            <person name="Vagvoelgyi C."/>
            <person name="Patrignani A."/>
            <person name="Fitzpatrick D."/>
            <person name="Nagy I."/>
            <person name="Doyle S."/>
            <person name="Anderson J.B."/>
            <person name="Grigoriev I.V."/>
            <person name="Gueldener U."/>
            <person name="Muensterkoetter M."/>
            <person name="Nagy L.G."/>
        </authorList>
    </citation>
    <scope>NUCLEOTIDE SEQUENCE [LARGE SCALE GENOMIC DNA]</scope>
    <source>
        <strain evidence="12">Ar21-2</strain>
    </source>
</reference>
<feature type="compositionally biased region" description="Basic and acidic residues" evidence="5">
    <location>
        <begin position="366"/>
        <end position="378"/>
    </location>
</feature>
<name>A0A2H3D9Z3_ARMGA</name>
<dbReference type="Pfam" id="PF14604">
    <property type="entry name" value="SH3_9"/>
    <property type="match status" value="1"/>
</dbReference>
<dbReference type="CDD" id="cd00052">
    <property type="entry name" value="EH"/>
    <property type="match status" value="1"/>
</dbReference>
<dbReference type="Pfam" id="PF16652">
    <property type="entry name" value="PH_13"/>
    <property type="match status" value="1"/>
</dbReference>
<dbReference type="InterPro" id="IPR000219">
    <property type="entry name" value="DH_dom"/>
</dbReference>
<dbReference type="OrthoDB" id="1716625at2759"/>
<feature type="compositionally biased region" description="Basic and acidic residues" evidence="5">
    <location>
        <begin position="771"/>
        <end position="795"/>
    </location>
</feature>
<feature type="domain" description="DH" evidence="8">
    <location>
        <begin position="1552"/>
        <end position="1734"/>
    </location>
</feature>
<evidence type="ECO:0000259" key="7">
    <source>
        <dbReference type="PROSITE" id="PS50003"/>
    </source>
</evidence>
<dbReference type="PROSITE" id="PS50031">
    <property type="entry name" value="EH"/>
    <property type="match status" value="1"/>
</dbReference>
<feature type="compositionally biased region" description="Basic and acidic residues" evidence="5">
    <location>
        <begin position="392"/>
        <end position="401"/>
    </location>
</feature>
<dbReference type="InterPro" id="IPR001849">
    <property type="entry name" value="PH_domain"/>
</dbReference>
<feature type="region of interest" description="Disordered" evidence="5">
    <location>
        <begin position="1460"/>
        <end position="1489"/>
    </location>
</feature>
<dbReference type="InterPro" id="IPR035899">
    <property type="entry name" value="DBL_dom_sf"/>
</dbReference>
<dbReference type="Pfam" id="PF12763">
    <property type="entry name" value="EH"/>
    <property type="match status" value="1"/>
</dbReference>
<feature type="compositionally biased region" description="Basic and acidic residues" evidence="5">
    <location>
        <begin position="653"/>
        <end position="696"/>
    </location>
</feature>
<dbReference type="Gene3D" id="2.30.29.30">
    <property type="entry name" value="Pleckstrin-homology domain (PH domain)/Phosphotyrosine-binding domain (PTB)"/>
    <property type="match status" value="1"/>
</dbReference>
<feature type="compositionally biased region" description="Basic and acidic residues" evidence="5">
    <location>
        <begin position="614"/>
        <end position="635"/>
    </location>
</feature>
<dbReference type="GO" id="GO:0005509">
    <property type="term" value="F:calcium ion binding"/>
    <property type="evidence" value="ECO:0007669"/>
    <property type="project" value="InterPro"/>
</dbReference>
<dbReference type="InterPro" id="IPR011993">
    <property type="entry name" value="PH-like_dom_sf"/>
</dbReference>
<feature type="domain" description="SH3" evidence="6">
    <location>
        <begin position="1172"/>
        <end position="1231"/>
    </location>
</feature>
<feature type="compositionally biased region" description="Low complexity" evidence="5">
    <location>
        <begin position="1"/>
        <end position="49"/>
    </location>
</feature>
<evidence type="ECO:0008006" key="13">
    <source>
        <dbReference type="Google" id="ProtNLM"/>
    </source>
</evidence>
<feature type="region of interest" description="Disordered" evidence="5">
    <location>
        <begin position="334"/>
        <end position="409"/>
    </location>
</feature>
<dbReference type="SUPFAM" id="SSF50729">
    <property type="entry name" value="PH domain-like"/>
    <property type="match status" value="1"/>
</dbReference>
<dbReference type="InterPro" id="IPR051480">
    <property type="entry name" value="Endocytic_GEF_Adapter"/>
</dbReference>
<dbReference type="GO" id="GO:0005737">
    <property type="term" value="C:cytoplasm"/>
    <property type="evidence" value="ECO:0007669"/>
    <property type="project" value="UniProtKB-SubCell"/>
</dbReference>
<evidence type="ECO:0000313" key="12">
    <source>
        <dbReference type="Proteomes" id="UP000217790"/>
    </source>
</evidence>
<dbReference type="GO" id="GO:0035025">
    <property type="term" value="P:positive regulation of Rho protein signal transduction"/>
    <property type="evidence" value="ECO:0007669"/>
    <property type="project" value="TreeGrafter"/>
</dbReference>
<sequence length="1879" mass="205492">MAQWGQGQPGYQYPMQTGFQPANPQYQQNPQFQQPNLQFQQNPQFQPGYGQPGSGILPQRTGYPVNQGMQPQQTGFPGNGVMQAQPTGYPGPGSNFSSALRPAPPPPVPPIPAQYQQNQSNFLQPQQSRGFLSPSPGMGGPGLSAIQPQQTGYPAARPLVPQVTGYMDPRLQMMSSTFLPMNPSTPYSAGGAPQLPSQLLPGGLSLQQSFQQHNQEVKGTTAPRVPWALSKQEKKNYDNIFRAWDTHGDGFISGQTALDVFGQSGLSKDDLARIWTLADVDDRGKLNKAEFHVAMGLIYRKLNGNEIPEQLPPELVPPSHRDLDSSVDFLKGVLKNETRSRSPSSIDSPVSRLKDRSFTGSSALDSGRDATIYRHSDNESSGGVYQPRSRHINRDNVRSRNDTGPSADLADVKNMLANTAQMLDRAAEADSARTAEDEALDREMDDLKYHVKRVGDDLDYVSRGPRTSAKDEERRRLERELLSLMHERVPEVERKIKARDERKEREKRQWARDRDDTNRKFGRYDDKDDSYSSSRRYDDDRDRSYSRGSYRRGYEDDYGHRTPSPRDRRDREYDRPRTPAAAASPPPATPSLTVTSPPPAARAPPSPAPAKKNMTPEERQAFARAEAQRRIEARKAALGLVATPSPAPIDTTVEDRLQQEKKEAEEKARAAEKEAEERENLRRERLQREKALKEESAAPAPPVVTPPAAKAPPPPPTRAKAAPPAPKPRGTAPVPPPPRAPAARPSAPVITPPAPAPPPPHVVPEVDPEEEAFRAREEAIKKQREARAARLRQLEQEEEEARLEEEKYQAKLQAFKNKPAPSPVIATPSPAPPAPAPPPAPRAPVPPVISPPVAFSSPSAPAVQSPPAEKPDTNPFSRLIKGGGAAAAASPATASAGSNPWSQRATSVSPPVTVPTPPPAIRSPRSPGPVPVKTPYNTAPPSTSSIGDDWDVIKENSDSDDDSSDDEITKSRSARDNIASKLFGSLLPRPQSTGPASSPSSPAPDRGVVTSPPPPPPPGPPPPPAPPVAPAAPPAPAPAATSSAPGDVSALMLSIQGGRKLRATKTVDKSGPPVAGRVIGDSAPPSHINTVVRAPSPPRVDIPLPASSPMDSELSSQSNRQSVAWYAGLATEAGNPVEHLSSTREEDETEAPPTPIPIIQLEDDPLADIDKSQELRVRTLYAYVADGPDDLSFDENVILNANPSKTDGDWWFGTVVTTGKSGLFPRTYVEETKFVKAKALYTYTGNGSDELSFSEGDMITVVDDSEDVWWKVEQDGAVFLAPADYLEVAEDPDRTMIAPVSDIPAVQNLVEVKTSQPKLDSTDDIGTDTSGDDTDTDTETDGSDYLSFDESDIEDTYPETKAEREAREHERQLVLEAAGLIVKQDVKPPPRPPRKPKSSKRRPPPVAPERLSSNTSTSSLKDLPPVPPTESETSAHLNDAFDRYEAFRYTHANVNRMSVASSMDSAPPSSPTISTISQTPSKEGPGESRYSSIMHFLGRKTPEAEKRLVISAPILNSPESEFSRSASPAFGSSWASLVDRSALEGIPPKERRRQEAIFELIATETAYVHDLQLVVEHFYSNVLSLLDMKAVTVVFANVEDILITNTTFMSALEERQKDCRLYIDRIGDVLQSHMSNMAVYMDYCVNQSNAIKVLQSLRDSRPDLAAQLQHLRDDPAARNLDLSSYLLIPMQRITRYPLLVKQILHYTEPGGAEHIAIVDSLRAAERILAHINETIREQEGRETLRQISQHLWIGQGRLDLTAPTRYMGARTLLKDGILCKAKSGRRLHAFLCSDTLVLTDASAQNLYRMPISLSEVRLKDGNDDFCFQVTLPYPRGGEAVGFRASSVRECQLWMQAIESASRKCIEAEKKASRRISKAR</sequence>
<dbReference type="InterPro" id="IPR000261">
    <property type="entry name" value="EH_dom"/>
</dbReference>
<feature type="compositionally biased region" description="Low complexity" evidence="5">
    <location>
        <begin position="886"/>
        <end position="898"/>
    </location>
</feature>
<dbReference type="PANTHER" id="PTHR46006">
    <property type="entry name" value="RHO GUANINE NUCLEOTIDE EXCHANGE FACTOR AT 64C, ISOFORM A"/>
    <property type="match status" value="1"/>
</dbReference>
<dbReference type="InterPro" id="IPR001331">
    <property type="entry name" value="GDS_CDC24_CS"/>
</dbReference>
<feature type="compositionally biased region" description="Pro residues" evidence="5">
    <location>
        <begin position="699"/>
        <end position="740"/>
    </location>
</feature>
<keyword evidence="3" id="KW-0963">Cytoplasm</keyword>
<keyword evidence="12" id="KW-1185">Reference proteome</keyword>
<dbReference type="PROSITE" id="PS00741">
    <property type="entry name" value="DH_1"/>
    <property type="match status" value="1"/>
</dbReference>
<feature type="compositionally biased region" description="Pro residues" evidence="5">
    <location>
        <begin position="1011"/>
        <end position="1037"/>
    </location>
</feature>
<dbReference type="PROSITE" id="PS50002">
    <property type="entry name" value="SH3"/>
    <property type="match status" value="2"/>
</dbReference>
<feature type="compositionally biased region" description="Acidic residues" evidence="5">
    <location>
        <begin position="1322"/>
        <end position="1357"/>
    </location>
</feature>
<feature type="compositionally biased region" description="Polar residues" evidence="5">
    <location>
        <begin position="1109"/>
        <end position="1119"/>
    </location>
</feature>
<evidence type="ECO:0000313" key="11">
    <source>
        <dbReference type="EMBL" id="PBK92061.1"/>
    </source>
</evidence>
<keyword evidence="2 4" id="KW-0728">SH3 domain</keyword>
<dbReference type="PROSITE" id="PS50003">
    <property type="entry name" value="PH_DOMAIN"/>
    <property type="match status" value="1"/>
</dbReference>
<dbReference type="Gene3D" id="1.10.238.10">
    <property type="entry name" value="EF-hand"/>
    <property type="match status" value="1"/>
</dbReference>
<evidence type="ECO:0000259" key="9">
    <source>
        <dbReference type="PROSITE" id="PS50031"/>
    </source>
</evidence>
<dbReference type="EMBL" id="KZ293659">
    <property type="protein sequence ID" value="PBK92061.1"/>
    <property type="molecule type" value="Genomic_DNA"/>
</dbReference>
<dbReference type="InterPro" id="IPR036028">
    <property type="entry name" value="SH3-like_dom_sf"/>
</dbReference>
<feature type="region of interest" description="Disordered" evidence="5">
    <location>
        <begin position="1138"/>
        <end position="1164"/>
    </location>
</feature>
<dbReference type="Pfam" id="PF00018">
    <property type="entry name" value="SH3_1"/>
    <property type="match status" value="1"/>
</dbReference>
<dbReference type="SUPFAM" id="SSF48065">
    <property type="entry name" value="DBL homology domain (DH-domain)"/>
    <property type="match status" value="1"/>
</dbReference>
<dbReference type="CDD" id="cd00174">
    <property type="entry name" value="SH3"/>
    <property type="match status" value="2"/>
</dbReference>
<feature type="domain" description="SH3" evidence="6">
    <location>
        <begin position="1232"/>
        <end position="1291"/>
    </location>
</feature>
<dbReference type="Proteomes" id="UP000217790">
    <property type="component" value="Unassembled WGS sequence"/>
</dbReference>
<evidence type="ECO:0000256" key="1">
    <source>
        <dbReference type="ARBA" id="ARBA00004496"/>
    </source>
</evidence>
<dbReference type="SMART" id="SM00326">
    <property type="entry name" value="SH3"/>
    <property type="match status" value="2"/>
</dbReference>
<feature type="compositionally biased region" description="Polar residues" evidence="5">
    <location>
        <begin position="67"/>
        <end position="86"/>
    </location>
</feature>
<feature type="region of interest" description="Disordered" evidence="5">
    <location>
        <begin position="499"/>
        <end position="1045"/>
    </location>
</feature>
<feature type="compositionally biased region" description="Pro residues" evidence="5">
    <location>
        <begin position="829"/>
        <end position="850"/>
    </location>
</feature>
<feature type="compositionally biased region" description="Basic and acidic residues" evidence="5">
    <location>
        <begin position="499"/>
        <end position="545"/>
    </location>
</feature>
<dbReference type="SUPFAM" id="SSF50044">
    <property type="entry name" value="SH3-domain"/>
    <property type="match status" value="2"/>
</dbReference>
<dbReference type="GO" id="GO:0035556">
    <property type="term" value="P:intracellular signal transduction"/>
    <property type="evidence" value="ECO:0007669"/>
    <property type="project" value="InterPro"/>
</dbReference>
<dbReference type="STRING" id="47427.A0A2H3D9Z3"/>
<feature type="region of interest" description="Disordered" evidence="5">
    <location>
        <begin position="1314"/>
        <end position="1435"/>
    </location>
</feature>
<dbReference type="PROSITE" id="PS50010">
    <property type="entry name" value="DH_2"/>
    <property type="match status" value="1"/>
</dbReference>
<gene>
    <name evidence="11" type="ORF">ARMGADRAFT_1013311</name>
</gene>
<dbReference type="InterPro" id="IPR001452">
    <property type="entry name" value="SH3_domain"/>
</dbReference>
<evidence type="ECO:0000259" key="8">
    <source>
        <dbReference type="PROSITE" id="PS50010"/>
    </source>
</evidence>
<protein>
    <recommendedName>
        <fullName evidence="13">Actin cytoskeleton-regulatory complex protein pan1</fullName>
    </recommendedName>
</protein>
<feature type="domain" description="PH" evidence="7">
    <location>
        <begin position="1771"/>
        <end position="1862"/>
    </location>
</feature>
<dbReference type="OMA" id="DATVYKY"/>
<feature type="compositionally biased region" description="Pro residues" evidence="5">
    <location>
        <begin position="596"/>
        <end position="608"/>
    </location>
</feature>
<dbReference type="InterPro" id="IPR002048">
    <property type="entry name" value="EF_hand_dom"/>
</dbReference>
<dbReference type="InterPro" id="IPR011992">
    <property type="entry name" value="EF-hand-dom_pair"/>
</dbReference>
<feature type="domain" description="EH" evidence="9">
    <location>
        <begin position="233"/>
        <end position="322"/>
    </location>
</feature>
<feature type="compositionally biased region" description="Low complexity" evidence="5">
    <location>
        <begin position="1460"/>
        <end position="1481"/>
    </location>
</feature>
<dbReference type="Gene3D" id="1.20.900.10">
    <property type="entry name" value="Dbl homology (DH) domain"/>
    <property type="match status" value="1"/>
</dbReference>
<accession>A0A2H3D9Z3</accession>
<feature type="compositionally biased region" description="Low complexity" evidence="5">
    <location>
        <begin position="995"/>
        <end position="1010"/>
    </location>
</feature>
<feature type="compositionally biased region" description="Low complexity" evidence="5">
    <location>
        <begin position="341"/>
        <end position="351"/>
    </location>
</feature>
<feature type="compositionally biased region" description="Polar residues" evidence="5">
    <location>
        <begin position="935"/>
        <end position="946"/>
    </location>
</feature>
<dbReference type="CDD" id="cd00160">
    <property type="entry name" value="RhoGEF"/>
    <property type="match status" value="1"/>
</dbReference>
<dbReference type="PROSITE" id="PS50222">
    <property type="entry name" value="EF_HAND_2"/>
    <property type="match status" value="1"/>
</dbReference>
<dbReference type="SMART" id="SM00233">
    <property type="entry name" value="PH"/>
    <property type="match status" value="1"/>
</dbReference>
<dbReference type="InParanoid" id="A0A2H3D9Z3"/>